<dbReference type="GO" id="GO:0030976">
    <property type="term" value="F:thiamine pyrophosphate binding"/>
    <property type="evidence" value="ECO:0007669"/>
    <property type="project" value="InterPro"/>
</dbReference>
<keyword evidence="2" id="KW-0456">Lyase</keyword>
<evidence type="ECO:0000256" key="1">
    <source>
        <dbReference type="ARBA" id="ARBA00022793"/>
    </source>
</evidence>
<keyword evidence="3" id="KW-0472">Membrane</keyword>
<protein>
    <recommendedName>
        <fullName evidence="4">Thiamine pyrophosphate enzyme TPP-binding domain-containing protein</fullName>
    </recommendedName>
</protein>
<accession>A0A381ZZG5</accession>
<gene>
    <name evidence="5" type="ORF">METZ01_LOCUS147494</name>
</gene>
<evidence type="ECO:0000259" key="4">
    <source>
        <dbReference type="Pfam" id="PF02775"/>
    </source>
</evidence>
<keyword evidence="3" id="KW-0812">Transmembrane</keyword>
<dbReference type="Pfam" id="PF02775">
    <property type="entry name" value="TPP_enzyme_C"/>
    <property type="match status" value="1"/>
</dbReference>
<dbReference type="InterPro" id="IPR051818">
    <property type="entry name" value="TPP_dependent_decarboxylase"/>
</dbReference>
<dbReference type="PANTHER" id="PTHR42818">
    <property type="entry name" value="SULFOPYRUVATE DECARBOXYLASE SUBUNIT ALPHA"/>
    <property type="match status" value="1"/>
</dbReference>
<dbReference type="PANTHER" id="PTHR42818:SF1">
    <property type="entry name" value="SULFOPYRUVATE DECARBOXYLASE"/>
    <property type="match status" value="1"/>
</dbReference>
<evidence type="ECO:0000313" key="5">
    <source>
        <dbReference type="EMBL" id="SVA94640.1"/>
    </source>
</evidence>
<dbReference type="SUPFAM" id="SSF52518">
    <property type="entry name" value="Thiamin diphosphate-binding fold (THDP-binding)"/>
    <property type="match status" value="1"/>
</dbReference>
<dbReference type="InterPro" id="IPR029061">
    <property type="entry name" value="THDP-binding"/>
</dbReference>
<dbReference type="GO" id="GO:0016831">
    <property type="term" value="F:carboxy-lyase activity"/>
    <property type="evidence" value="ECO:0007669"/>
    <property type="project" value="UniProtKB-KW"/>
</dbReference>
<feature type="domain" description="Thiamine pyrophosphate enzyme TPP-binding" evidence="4">
    <location>
        <begin position="32"/>
        <end position="144"/>
    </location>
</feature>
<proteinExistence type="predicted"/>
<organism evidence="5">
    <name type="scientific">marine metagenome</name>
    <dbReference type="NCBI Taxonomy" id="408172"/>
    <lineage>
        <taxon>unclassified sequences</taxon>
        <taxon>metagenomes</taxon>
        <taxon>ecological metagenomes</taxon>
    </lineage>
</organism>
<keyword evidence="1" id="KW-0210">Decarboxylase</keyword>
<evidence type="ECO:0000256" key="2">
    <source>
        <dbReference type="ARBA" id="ARBA00023239"/>
    </source>
</evidence>
<dbReference type="EMBL" id="UINC01023286">
    <property type="protein sequence ID" value="SVA94640.1"/>
    <property type="molecule type" value="Genomic_DNA"/>
</dbReference>
<feature type="transmembrane region" description="Helical" evidence="3">
    <location>
        <begin position="31"/>
        <end position="50"/>
    </location>
</feature>
<keyword evidence="3" id="KW-1133">Transmembrane helix</keyword>
<dbReference type="InterPro" id="IPR011766">
    <property type="entry name" value="TPP_enzyme_TPP-bd"/>
</dbReference>
<dbReference type="Gene3D" id="3.40.50.970">
    <property type="match status" value="1"/>
</dbReference>
<evidence type="ECO:0000256" key="3">
    <source>
        <dbReference type="SAM" id="Phobius"/>
    </source>
</evidence>
<reference evidence="5" key="1">
    <citation type="submission" date="2018-05" db="EMBL/GenBank/DDBJ databases">
        <authorList>
            <person name="Lanie J.A."/>
            <person name="Ng W.-L."/>
            <person name="Kazmierczak K.M."/>
            <person name="Andrzejewski T.M."/>
            <person name="Davidsen T.M."/>
            <person name="Wayne K.J."/>
            <person name="Tettelin H."/>
            <person name="Glass J.I."/>
            <person name="Rusch D."/>
            <person name="Podicherti R."/>
            <person name="Tsui H.-C.T."/>
            <person name="Winkler M.E."/>
        </authorList>
    </citation>
    <scope>NUCLEOTIDE SEQUENCE</scope>
</reference>
<name>A0A381ZZG5_9ZZZZ</name>
<sequence length="176" mass="19203">MPLIKDDDPVVHANGFICRESFALKDREANFYMIGSMGLASSIGLGVAICKPEKKVIIIDGDGNVLMALGTLAMIAAEAPKNLIHVVIDNEVYESTGSQRSLSSKVQLEAIAKSSGYKNTIRVEKKDEIKVAFLKLKELPGPNFLLIKVKPCFDPSTGRVTHTPEEITKRFMQAIG</sequence>
<dbReference type="AlphaFoldDB" id="A0A381ZZG5"/>